<dbReference type="AlphaFoldDB" id="A0A2U1KNU9"/>
<dbReference type="OrthoDB" id="1731747at2759"/>
<dbReference type="STRING" id="35608.A0A2U1KNU9"/>
<keyword evidence="2" id="KW-0808">Transferase</keyword>
<organism evidence="2 3">
    <name type="scientific">Artemisia annua</name>
    <name type="common">Sweet wormwood</name>
    <dbReference type="NCBI Taxonomy" id="35608"/>
    <lineage>
        <taxon>Eukaryota</taxon>
        <taxon>Viridiplantae</taxon>
        <taxon>Streptophyta</taxon>
        <taxon>Embryophyta</taxon>
        <taxon>Tracheophyta</taxon>
        <taxon>Spermatophyta</taxon>
        <taxon>Magnoliopsida</taxon>
        <taxon>eudicotyledons</taxon>
        <taxon>Gunneridae</taxon>
        <taxon>Pentapetalae</taxon>
        <taxon>asterids</taxon>
        <taxon>campanulids</taxon>
        <taxon>Asterales</taxon>
        <taxon>Asteraceae</taxon>
        <taxon>Asteroideae</taxon>
        <taxon>Anthemideae</taxon>
        <taxon>Artemisiinae</taxon>
        <taxon>Artemisia</taxon>
    </lineage>
</organism>
<evidence type="ECO:0000313" key="3">
    <source>
        <dbReference type="Proteomes" id="UP000245207"/>
    </source>
</evidence>
<dbReference type="PANTHER" id="PTHR36617:SF5">
    <property type="entry name" value="OS05G0421675 PROTEIN"/>
    <property type="match status" value="1"/>
</dbReference>
<dbReference type="GO" id="GO:0003964">
    <property type="term" value="F:RNA-directed DNA polymerase activity"/>
    <property type="evidence" value="ECO:0007669"/>
    <property type="project" value="UniProtKB-KW"/>
</dbReference>
<gene>
    <name evidence="2" type="ORF">CTI12_AA581290</name>
</gene>
<name>A0A2U1KNU9_ARTAN</name>
<sequence length="319" mass="37207">MLPCSLSSSGCWKSIVKLGERKLSNGRHLNSYFVGIVGEGSSINFWGDTWLANEPLRIKYPNLFALEKNKWVAVSNRVMVSNGERNLAWEWRRSPSTNDEVMELFDLLAAIYNYQWKEGGDRWEWRGDKEGVYTVSKAKRLIANRLLTVSDAKIKWKGWPPLKCKIMVWRAVLNRLPTRSELQKRGIHLDDLLCPLCNTVAETATHLFTGCFFTSEIWARVGSWCRLNPIFAFEVSDLAMMADTYSKTKEEKQIIRGIIYTSMWCIWNERNARIFTGKSRKAIEVVETIKSSSFFWVRHRSRLKVCHWNVWCKYPMNLM</sequence>
<dbReference type="EMBL" id="PKPP01015643">
    <property type="protein sequence ID" value="PWA38429.1"/>
    <property type="molecule type" value="Genomic_DNA"/>
</dbReference>
<reference evidence="2 3" key="1">
    <citation type="journal article" date="2018" name="Mol. Plant">
        <title>The genome of Artemisia annua provides insight into the evolution of Asteraceae family and artemisinin biosynthesis.</title>
        <authorList>
            <person name="Shen Q."/>
            <person name="Zhang L."/>
            <person name="Liao Z."/>
            <person name="Wang S."/>
            <person name="Yan T."/>
            <person name="Shi P."/>
            <person name="Liu M."/>
            <person name="Fu X."/>
            <person name="Pan Q."/>
            <person name="Wang Y."/>
            <person name="Lv Z."/>
            <person name="Lu X."/>
            <person name="Zhang F."/>
            <person name="Jiang W."/>
            <person name="Ma Y."/>
            <person name="Chen M."/>
            <person name="Hao X."/>
            <person name="Li L."/>
            <person name="Tang Y."/>
            <person name="Lv G."/>
            <person name="Zhou Y."/>
            <person name="Sun X."/>
            <person name="Brodelius P.E."/>
            <person name="Rose J.K.C."/>
            <person name="Tang K."/>
        </authorList>
    </citation>
    <scope>NUCLEOTIDE SEQUENCE [LARGE SCALE GENOMIC DNA]</scope>
    <source>
        <strain evidence="3">cv. Huhao1</strain>
        <tissue evidence="2">Leaf</tissue>
    </source>
</reference>
<evidence type="ECO:0000259" key="1">
    <source>
        <dbReference type="Pfam" id="PF13966"/>
    </source>
</evidence>
<dbReference type="Proteomes" id="UP000245207">
    <property type="component" value="Unassembled WGS sequence"/>
</dbReference>
<keyword evidence="2" id="KW-0695">RNA-directed DNA polymerase</keyword>
<dbReference type="Pfam" id="PF13966">
    <property type="entry name" value="zf-RVT"/>
    <property type="match status" value="1"/>
</dbReference>
<keyword evidence="2" id="KW-0548">Nucleotidyltransferase</keyword>
<feature type="domain" description="Reverse transcriptase zinc-binding" evidence="1">
    <location>
        <begin position="133"/>
        <end position="218"/>
    </location>
</feature>
<dbReference type="InterPro" id="IPR026960">
    <property type="entry name" value="RVT-Znf"/>
</dbReference>
<accession>A0A2U1KNU9</accession>
<protein>
    <submittedName>
        <fullName evidence="2">Reverse transcriptase domain, Reverse transcriptase zinc-binding domain protein</fullName>
    </submittedName>
</protein>
<dbReference type="PANTHER" id="PTHR36617">
    <property type="entry name" value="PROTEIN, PUTATIVE-RELATED"/>
    <property type="match status" value="1"/>
</dbReference>
<proteinExistence type="predicted"/>
<comment type="caution">
    <text evidence="2">The sequence shown here is derived from an EMBL/GenBank/DDBJ whole genome shotgun (WGS) entry which is preliminary data.</text>
</comment>
<evidence type="ECO:0000313" key="2">
    <source>
        <dbReference type="EMBL" id="PWA38429.1"/>
    </source>
</evidence>
<keyword evidence="3" id="KW-1185">Reference proteome</keyword>